<dbReference type="SUPFAM" id="SSF56801">
    <property type="entry name" value="Acetyl-CoA synthetase-like"/>
    <property type="match status" value="1"/>
</dbReference>
<dbReference type="GO" id="GO:0008756">
    <property type="term" value="F:o-succinylbenzoate-CoA ligase activity"/>
    <property type="evidence" value="ECO:0007669"/>
    <property type="project" value="UniProtKB-EC"/>
</dbReference>
<evidence type="ECO:0000259" key="1">
    <source>
        <dbReference type="Pfam" id="PF00501"/>
    </source>
</evidence>
<dbReference type="InterPro" id="IPR045851">
    <property type="entry name" value="AMP-bd_C_sf"/>
</dbReference>
<protein>
    <submittedName>
        <fullName evidence="3">O-succinylbenzoic acid--CoA ligase</fullName>
        <ecNumber evidence="3">6.2.1.26</ecNumber>
    </submittedName>
</protein>
<dbReference type="Gene3D" id="3.40.50.12780">
    <property type="entry name" value="N-terminal domain of ligase-like"/>
    <property type="match status" value="1"/>
</dbReference>
<dbReference type="PANTHER" id="PTHR43201:SF32">
    <property type="entry name" value="2-SUCCINYLBENZOATE--COA LIGASE, CHLOROPLASTIC_PEROXISOMAL"/>
    <property type="match status" value="1"/>
</dbReference>
<sequence length="452" mass="46435">MSFFLASELAAFAPGDARLLNEAGAEPGRPIVVGTASAEILARIAFAAPHLRTPLFPIDPALPQAVVADLIAQSGAGLVVGERPVEGPGFLSTDAFSDASQIAGPSPSRRWVAPSGIALLVATSGSTGHPKAVMLSGANLQAAARAGATVAPLQAGDLWLACLPLFHIGGFSILVRTALAGAEALIAEKFDATTILNALRERHVTHLSLVPAMLSRLLDADEEDAPESLRHVLIGGAALSPELAERAASRGWPIQPTYGMSETASQLATLPALPRPWRAGFVGQPLGETEVALDPSGKLKVRGPNVMAGYANPTLAPGDGLSGGWFLTADLAEIDETGAITILGRADDVIVSGGKKIMPQSVEALLAKAPGVAAVAVTGRADPVWGEIVTAVYAGRIDEAALLAWCRDHIEGALRPRAVVQVAALPLLASGKPDRSALKQIAAGQVIERGKA</sequence>
<keyword evidence="3" id="KW-0436">Ligase</keyword>
<dbReference type="EC" id="6.2.1.26" evidence="3"/>
<dbReference type="InterPro" id="IPR000873">
    <property type="entry name" value="AMP-dep_synth/lig_dom"/>
</dbReference>
<dbReference type="Proteomes" id="UP001230253">
    <property type="component" value="Unassembled WGS sequence"/>
</dbReference>
<accession>A0ABU0C2G5</accession>
<proteinExistence type="predicted"/>
<dbReference type="InterPro" id="IPR025110">
    <property type="entry name" value="AMP-bd_C"/>
</dbReference>
<dbReference type="PROSITE" id="PS00455">
    <property type="entry name" value="AMP_BINDING"/>
    <property type="match status" value="1"/>
</dbReference>
<dbReference type="Gene3D" id="3.30.300.30">
    <property type="match status" value="1"/>
</dbReference>
<feature type="domain" description="AMP-dependent synthetase/ligase" evidence="1">
    <location>
        <begin position="17"/>
        <end position="310"/>
    </location>
</feature>
<dbReference type="InterPro" id="IPR020845">
    <property type="entry name" value="AMP-binding_CS"/>
</dbReference>
<dbReference type="Pfam" id="PF00501">
    <property type="entry name" value="AMP-binding"/>
    <property type="match status" value="1"/>
</dbReference>
<dbReference type="EMBL" id="JAUSUK010000001">
    <property type="protein sequence ID" value="MDQ0324383.1"/>
    <property type="molecule type" value="Genomic_DNA"/>
</dbReference>
<organism evidence="3 4">
    <name type="scientific">Rhodopseudomonas julia</name>
    <dbReference type="NCBI Taxonomy" id="200617"/>
    <lineage>
        <taxon>Bacteria</taxon>
        <taxon>Pseudomonadati</taxon>
        <taxon>Pseudomonadota</taxon>
        <taxon>Alphaproteobacteria</taxon>
        <taxon>Hyphomicrobiales</taxon>
        <taxon>Nitrobacteraceae</taxon>
        <taxon>Rhodopseudomonas</taxon>
    </lineage>
</organism>
<keyword evidence="4" id="KW-1185">Reference proteome</keyword>
<comment type="caution">
    <text evidence="3">The sequence shown here is derived from an EMBL/GenBank/DDBJ whole genome shotgun (WGS) entry which is preliminary data.</text>
</comment>
<evidence type="ECO:0000313" key="3">
    <source>
        <dbReference type="EMBL" id="MDQ0324383.1"/>
    </source>
</evidence>
<name>A0ABU0C2G5_9BRAD</name>
<reference evidence="3 4" key="1">
    <citation type="submission" date="2023-07" db="EMBL/GenBank/DDBJ databases">
        <title>Genomic Encyclopedia of Type Strains, Phase IV (KMG-IV): sequencing the most valuable type-strain genomes for metagenomic binning, comparative biology and taxonomic classification.</title>
        <authorList>
            <person name="Goeker M."/>
        </authorList>
    </citation>
    <scope>NUCLEOTIDE SEQUENCE [LARGE SCALE GENOMIC DNA]</scope>
    <source>
        <strain evidence="3 4">DSM 11549</strain>
    </source>
</reference>
<dbReference type="RefSeq" id="WP_307152686.1">
    <property type="nucleotide sequence ID" value="NZ_JAUSUK010000001.1"/>
</dbReference>
<gene>
    <name evidence="3" type="ORF">J2R99_000232</name>
</gene>
<evidence type="ECO:0000259" key="2">
    <source>
        <dbReference type="Pfam" id="PF13193"/>
    </source>
</evidence>
<evidence type="ECO:0000313" key="4">
    <source>
        <dbReference type="Proteomes" id="UP001230253"/>
    </source>
</evidence>
<dbReference type="PANTHER" id="PTHR43201">
    <property type="entry name" value="ACYL-COA SYNTHETASE"/>
    <property type="match status" value="1"/>
</dbReference>
<feature type="domain" description="AMP-binding enzyme C-terminal" evidence="2">
    <location>
        <begin position="362"/>
        <end position="432"/>
    </location>
</feature>
<dbReference type="InterPro" id="IPR042099">
    <property type="entry name" value="ANL_N_sf"/>
</dbReference>
<dbReference type="Pfam" id="PF13193">
    <property type="entry name" value="AMP-binding_C"/>
    <property type="match status" value="1"/>
</dbReference>